<protein>
    <recommendedName>
        <fullName evidence="11">Branched-chain amino acid ABC transporter permease</fullName>
    </recommendedName>
</protein>
<feature type="transmembrane region" description="Helical" evidence="6">
    <location>
        <begin position="187"/>
        <end position="211"/>
    </location>
</feature>
<feature type="transmembrane region" description="Helical" evidence="6">
    <location>
        <begin position="7"/>
        <end position="24"/>
    </location>
</feature>
<dbReference type="GO" id="GO:0005886">
    <property type="term" value="C:plasma membrane"/>
    <property type="evidence" value="ECO:0007669"/>
    <property type="project" value="UniProtKB-SubCell"/>
</dbReference>
<name>A0A371QVI6_9CREN</name>
<evidence type="ECO:0008006" key="11">
    <source>
        <dbReference type="Google" id="ProtNLM"/>
    </source>
</evidence>
<comment type="caution">
    <text evidence="7">The sequence shown here is derived from an EMBL/GenBank/DDBJ whole genome shotgun (WGS) entry which is preliminary data.</text>
</comment>
<keyword evidence="3 6" id="KW-0812">Transmembrane</keyword>
<evidence type="ECO:0000256" key="3">
    <source>
        <dbReference type="ARBA" id="ARBA00022692"/>
    </source>
</evidence>
<sequence>MGIKIEFIIITLFIILILITYSLLASYLKYVIVLAALFGILVAIYDFISAKTGYINLGYTFVFGIAGYSAALLSNHVYTAFLLSALGGVLAGIIMWLLSLKLKGPYFAVATMVLPLLLIYLARSAYPIFKGDDGISLWSYTQAISDNVVFTAIIISIVLLLLLNYSKIGRLADAIAMDEMLIPFYGININLVKLIINLISCAVAGVISFLYVAKQGIMSTAVIEPIPYIIYMLLATGIRPGSTSISFTIGFLLYLFDIYLSSTLPQAKLFVIGTLLVISYFLLWRRYATR</sequence>
<dbReference type="InterPro" id="IPR043428">
    <property type="entry name" value="LivM-like"/>
</dbReference>
<evidence type="ECO:0000313" key="7">
    <source>
        <dbReference type="EMBL" id="RFA94018.1"/>
    </source>
</evidence>
<dbReference type="PANTHER" id="PTHR30482">
    <property type="entry name" value="HIGH-AFFINITY BRANCHED-CHAIN AMINO ACID TRANSPORT SYSTEM PERMEASE"/>
    <property type="match status" value="1"/>
</dbReference>
<dbReference type="RefSeq" id="WP_116421801.1">
    <property type="nucleotide sequence ID" value="NZ_NMUE01000045.1"/>
</dbReference>
<dbReference type="InterPro" id="IPR001851">
    <property type="entry name" value="ABC_transp_permease"/>
</dbReference>
<feature type="transmembrane region" description="Helical" evidence="6">
    <location>
        <begin position="241"/>
        <end position="260"/>
    </location>
</feature>
<evidence type="ECO:0000313" key="10">
    <source>
        <dbReference type="Proteomes" id="UP000257123"/>
    </source>
</evidence>
<keyword evidence="5 6" id="KW-0472">Membrane</keyword>
<evidence type="ECO:0000256" key="2">
    <source>
        <dbReference type="ARBA" id="ARBA00022475"/>
    </source>
</evidence>
<evidence type="ECO:0000313" key="9">
    <source>
        <dbReference type="Proteomes" id="UP000256877"/>
    </source>
</evidence>
<dbReference type="Proteomes" id="UP000257123">
    <property type="component" value="Unassembled WGS sequence"/>
</dbReference>
<evidence type="ECO:0000256" key="1">
    <source>
        <dbReference type="ARBA" id="ARBA00004651"/>
    </source>
</evidence>
<reference evidence="9 10" key="1">
    <citation type="submission" date="2017-07" db="EMBL/GenBank/DDBJ databases">
        <title>Draft genome sequence of aerobic hyperthermophilic archaea, Pyrobaculum aerophilum YKB31 and YKB32.</title>
        <authorList>
            <person name="Mochizuki T."/>
            <person name="Berliner A.J."/>
            <person name="Yoshida-Takashima Y."/>
            <person name="Takaki Y."/>
            <person name="Nunoura T."/>
            <person name="Takai K."/>
        </authorList>
    </citation>
    <scope>NUCLEOTIDE SEQUENCE [LARGE SCALE GENOMIC DNA]</scope>
    <source>
        <strain evidence="7 10">YKB31</strain>
        <strain evidence="8 9">YKB32</strain>
    </source>
</reference>
<feature type="transmembrane region" description="Helical" evidence="6">
    <location>
        <begin position="148"/>
        <end position="166"/>
    </location>
</feature>
<dbReference type="GO" id="GO:0015658">
    <property type="term" value="F:branched-chain amino acid transmembrane transporter activity"/>
    <property type="evidence" value="ECO:0007669"/>
    <property type="project" value="InterPro"/>
</dbReference>
<proteinExistence type="predicted"/>
<dbReference type="Pfam" id="PF02653">
    <property type="entry name" value="BPD_transp_2"/>
    <property type="match status" value="1"/>
</dbReference>
<gene>
    <name evidence="7" type="ORF">CGL51_11355</name>
    <name evidence="8" type="ORF">CGL52_00655</name>
</gene>
<accession>A0A371QVI6</accession>
<feature type="transmembrane region" description="Helical" evidence="6">
    <location>
        <begin position="30"/>
        <end position="48"/>
    </location>
</feature>
<dbReference type="AlphaFoldDB" id="A0A371QVI6"/>
<feature type="transmembrane region" description="Helical" evidence="6">
    <location>
        <begin position="106"/>
        <end position="128"/>
    </location>
</feature>
<dbReference type="PANTHER" id="PTHR30482:SF10">
    <property type="entry name" value="HIGH-AFFINITY BRANCHED-CHAIN AMINO ACID TRANSPORT PROTEIN BRAE"/>
    <property type="match status" value="1"/>
</dbReference>
<feature type="transmembrane region" description="Helical" evidence="6">
    <location>
        <begin position="217"/>
        <end position="234"/>
    </location>
</feature>
<keyword evidence="4 6" id="KW-1133">Transmembrane helix</keyword>
<dbReference type="EMBL" id="NMUE01000045">
    <property type="protein sequence ID" value="RFA94018.1"/>
    <property type="molecule type" value="Genomic_DNA"/>
</dbReference>
<organism evidence="7 10">
    <name type="scientific">Pyrobaculum aerophilum</name>
    <dbReference type="NCBI Taxonomy" id="13773"/>
    <lineage>
        <taxon>Archaea</taxon>
        <taxon>Thermoproteota</taxon>
        <taxon>Thermoprotei</taxon>
        <taxon>Thermoproteales</taxon>
        <taxon>Thermoproteaceae</taxon>
        <taxon>Pyrobaculum</taxon>
    </lineage>
</organism>
<dbReference type="EMBL" id="NMUF01000001">
    <property type="protein sequence ID" value="RFB00402.1"/>
    <property type="molecule type" value="Genomic_DNA"/>
</dbReference>
<evidence type="ECO:0000256" key="4">
    <source>
        <dbReference type="ARBA" id="ARBA00022989"/>
    </source>
</evidence>
<comment type="subcellular location">
    <subcellularLocation>
        <location evidence="1">Cell membrane</location>
        <topology evidence="1">Multi-pass membrane protein</topology>
    </subcellularLocation>
</comment>
<keyword evidence="2" id="KW-1003">Cell membrane</keyword>
<evidence type="ECO:0000256" key="5">
    <source>
        <dbReference type="ARBA" id="ARBA00023136"/>
    </source>
</evidence>
<evidence type="ECO:0000256" key="6">
    <source>
        <dbReference type="SAM" id="Phobius"/>
    </source>
</evidence>
<feature type="transmembrane region" description="Helical" evidence="6">
    <location>
        <begin position="80"/>
        <end position="99"/>
    </location>
</feature>
<dbReference type="Proteomes" id="UP000256877">
    <property type="component" value="Unassembled WGS sequence"/>
</dbReference>
<feature type="transmembrane region" description="Helical" evidence="6">
    <location>
        <begin position="55"/>
        <end position="74"/>
    </location>
</feature>
<feature type="transmembrane region" description="Helical" evidence="6">
    <location>
        <begin position="266"/>
        <end position="284"/>
    </location>
</feature>
<evidence type="ECO:0000313" key="8">
    <source>
        <dbReference type="EMBL" id="RFB00402.1"/>
    </source>
</evidence>